<comment type="caution">
    <text evidence="1">The sequence shown here is derived from an EMBL/GenBank/DDBJ whole genome shotgun (WGS) entry which is preliminary data.</text>
</comment>
<evidence type="ECO:0008006" key="3">
    <source>
        <dbReference type="Google" id="ProtNLM"/>
    </source>
</evidence>
<sequence>RSLPALRQLTPDSTAFIQQSQALQATNTAGATATAPRTLIQPALSNSSQAASL</sequence>
<evidence type="ECO:0000313" key="1">
    <source>
        <dbReference type="EMBL" id="KAL0181609.1"/>
    </source>
</evidence>
<dbReference type="AlphaFoldDB" id="A0ABD0Q5P5"/>
<keyword evidence="2" id="KW-1185">Reference proteome</keyword>
<proteinExistence type="predicted"/>
<feature type="non-terminal residue" evidence="1">
    <location>
        <position position="1"/>
    </location>
</feature>
<evidence type="ECO:0000313" key="2">
    <source>
        <dbReference type="Proteomes" id="UP001529510"/>
    </source>
</evidence>
<reference evidence="1 2" key="1">
    <citation type="submission" date="2024-05" db="EMBL/GenBank/DDBJ databases">
        <title>Genome sequencing and assembly of Indian major carp, Cirrhinus mrigala (Hamilton, 1822).</title>
        <authorList>
            <person name="Mohindra V."/>
            <person name="Chowdhury L.M."/>
            <person name="Lal K."/>
            <person name="Jena J.K."/>
        </authorList>
    </citation>
    <scope>NUCLEOTIDE SEQUENCE [LARGE SCALE GENOMIC DNA]</scope>
    <source>
        <strain evidence="1">CM1030</strain>
        <tissue evidence="1">Blood</tissue>
    </source>
</reference>
<accession>A0ABD0Q5P5</accession>
<gene>
    <name evidence="1" type="ORF">M9458_024015</name>
</gene>
<dbReference type="EMBL" id="JAMKFB020000011">
    <property type="protein sequence ID" value="KAL0181609.1"/>
    <property type="molecule type" value="Genomic_DNA"/>
</dbReference>
<name>A0ABD0Q5P5_CIRMR</name>
<dbReference type="Proteomes" id="UP001529510">
    <property type="component" value="Unassembled WGS sequence"/>
</dbReference>
<feature type="non-terminal residue" evidence="1">
    <location>
        <position position="53"/>
    </location>
</feature>
<protein>
    <recommendedName>
        <fullName evidence="3">WW domain containing adaptor with coiled-coil</fullName>
    </recommendedName>
</protein>
<organism evidence="1 2">
    <name type="scientific">Cirrhinus mrigala</name>
    <name type="common">Mrigala</name>
    <dbReference type="NCBI Taxonomy" id="683832"/>
    <lineage>
        <taxon>Eukaryota</taxon>
        <taxon>Metazoa</taxon>
        <taxon>Chordata</taxon>
        <taxon>Craniata</taxon>
        <taxon>Vertebrata</taxon>
        <taxon>Euteleostomi</taxon>
        <taxon>Actinopterygii</taxon>
        <taxon>Neopterygii</taxon>
        <taxon>Teleostei</taxon>
        <taxon>Ostariophysi</taxon>
        <taxon>Cypriniformes</taxon>
        <taxon>Cyprinidae</taxon>
        <taxon>Labeoninae</taxon>
        <taxon>Labeonini</taxon>
        <taxon>Cirrhinus</taxon>
    </lineage>
</organism>